<evidence type="ECO:0000313" key="2">
    <source>
        <dbReference type="Proteomes" id="UP000186559"/>
    </source>
</evidence>
<keyword evidence="2" id="KW-1185">Reference proteome</keyword>
<dbReference type="KEGG" id="tpro:Ga0080559_TMP2659"/>
<organism evidence="1 2">
    <name type="scientific">Salipiger profundus</name>
    <dbReference type="NCBI Taxonomy" id="1229727"/>
    <lineage>
        <taxon>Bacteria</taxon>
        <taxon>Pseudomonadati</taxon>
        <taxon>Pseudomonadota</taxon>
        <taxon>Alphaproteobacteria</taxon>
        <taxon>Rhodobacterales</taxon>
        <taxon>Roseobacteraceae</taxon>
        <taxon>Salipiger</taxon>
    </lineage>
</organism>
<protein>
    <submittedName>
        <fullName evidence="1">Uncharacterized protein</fullName>
    </submittedName>
</protein>
<name>A0A1U7D5W3_9RHOB</name>
<dbReference type="Proteomes" id="UP000186559">
    <property type="component" value="Chromosome"/>
</dbReference>
<reference evidence="1 2" key="1">
    <citation type="submission" date="2016-03" db="EMBL/GenBank/DDBJ databases">
        <title>Deep-sea bacteria in the southern Pacific.</title>
        <authorList>
            <person name="Tang K."/>
        </authorList>
    </citation>
    <scope>NUCLEOTIDE SEQUENCE [LARGE SCALE GENOMIC DNA]</scope>
    <source>
        <strain evidence="1 2">JLT2016</strain>
    </source>
</reference>
<dbReference type="EMBL" id="CP014796">
    <property type="protein sequence ID" value="APX23455.1"/>
    <property type="molecule type" value="Genomic_DNA"/>
</dbReference>
<accession>A0A1U7D5W3</accession>
<dbReference type="AlphaFoldDB" id="A0A1U7D5W3"/>
<gene>
    <name evidence="1" type="ORF">Ga0080559_TMP2659</name>
</gene>
<proteinExistence type="predicted"/>
<evidence type="ECO:0000313" key="1">
    <source>
        <dbReference type="EMBL" id="APX23455.1"/>
    </source>
</evidence>
<sequence length="50" mass="5557">MAKGRFGSFRPCSTPPLPTTAIILQRSALRHDLAQTAALCRPIRPGRLRR</sequence>